<evidence type="ECO:0000313" key="1">
    <source>
        <dbReference type="EMBL" id="KAJ2982742.1"/>
    </source>
</evidence>
<dbReference type="Proteomes" id="UP001143910">
    <property type="component" value="Unassembled WGS sequence"/>
</dbReference>
<reference evidence="1" key="1">
    <citation type="submission" date="2022-08" db="EMBL/GenBank/DDBJ databases">
        <title>Genome Sequence of Lecanicillium fungicola.</title>
        <authorList>
            <person name="Buettner E."/>
        </authorList>
    </citation>
    <scope>NUCLEOTIDE SEQUENCE</scope>
    <source>
        <strain evidence="1">Babe33</strain>
    </source>
</reference>
<proteinExistence type="predicted"/>
<name>A0ACC1NV09_9HYPO</name>
<evidence type="ECO:0000313" key="2">
    <source>
        <dbReference type="Proteomes" id="UP001143910"/>
    </source>
</evidence>
<sequence length="193" mass="21268">MSCEFVALASYKYCTSTNNPLPGFSTSTTLLHVSPVPEGIPASKLVEGLQNHVNYLRHNPHMAKYEPIPTPQDPVPTIPEDRGVKATGEPDCYKVTDKVHTLPAGLWDSDVVSTYEFLNVEHGVFVRIRSPMSVVMESLWVTRETEDGKVELVEEQVITASRLLVGTVKSMSESGWKDIHASMMALAQKELAG</sequence>
<protein>
    <submittedName>
        <fullName evidence="1">Uncharacterized protein</fullName>
    </submittedName>
</protein>
<accession>A0ACC1NV09</accession>
<gene>
    <name evidence="1" type="ORF">NQ176_g1191</name>
</gene>
<keyword evidence="2" id="KW-1185">Reference proteome</keyword>
<comment type="caution">
    <text evidence="1">The sequence shown here is derived from an EMBL/GenBank/DDBJ whole genome shotgun (WGS) entry which is preliminary data.</text>
</comment>
<dbReference type="EMBL" id="JANJQO010000060">
    <property type="protein sequence ID" value="KAJ2982742.1"/>
    <property type="molecule type" value="Genomic_DNA"/>
</dbReference>
<organism evidence="1 2">
    <name type="scientific">Zarea fungicola</name>
    <dbReference type="NCBI Taxonomy" id="93591"/>
    <lineage>
        <taxon>Eukaryota</taxon>
        <taxon>Fungi</taxon>
        <taxon>Dikarya</taxon>
        <taxon>Ascomycota</taxon>
        <taxon>Pezizomycotina</taxon>
        <taxon>Sordariomycetes</taxon>
        <taxon>Hypocreomycetidae</taxon>
        <taxon>Hypocreales</taxon>
        <taxon>Cordycipitaceae</taxon>
        <taxon>Zarea</taxon>
    </lineage>
</organism>